<gene>
    <name evidence="3" type="ORF">RF11_00290</name>
</gene>
<dbReference type="EMBL" id="JWZT01003729">
    <property type="protein sequence ID" value="KII65773.1"/>
    <property type="molecule type" value="Genomic_DNA"/>
</dbReference>
<evidence type="ECO:0000256" key="2">
    <source>
        <dbReference type="ARBA" id="ARBA00022737"/>
    </source>
</evidence>
<dbReference type="OrthoDB" id="45365at2759"/>
<dbReference type="InterPro" id="IPR052125">
    <property type="entry name" value="KLHDC10"/>
</dbReference>
<evidence type="ECO:0000313" key="4">
    <source>
        <dbReference type="Proteomes" id="UP000031668"/>
    </source>
</evidence>
<dbReference type="AlphaFoldDB" id="A0A0C2J9G7"/>
<name>A0A0C2J9G7_THEKT</name>
<keyword evidence="4" id="KW-1185">Reference proteome</keyword>
<comment type="caution">
    <text evidence="3">The sequence shown here is derived from an EMBL/GenBank/DDBJ whole genome shotgun (WGS) entry which is preliminary data.</text>
</comment>
<evidence type="ECO:0000313" key="3">
    <source>
        <dbReference type="EMBL" id="KII65773.1"/>
    </source>
</evidence>
<dbReference type="InterPro" id="IPR015915">
    <property type="entry name" value="Kelch-typ_b-propeller"/>
</dbReference>
<keyword evidence="1" id="KW-0880">Kelch repeat</keyword>
<keyword evidence="2" id="KW-0677">Repeat</keyword>
<proteinExistence type="predicted"/>
<reference evidence="3 4" key="1">
    <citation type="journal article" date="2014" name="Genome Biol. Evol.">
        <title>The genome of the myxosporean Thelohanellus kitauei shows adaptations to nutrient acquisition within its fish host.</title>
        <authorList>
            <person name="Yang Y."/>
            <person name="Xiong J."/>
            <person name="Zhou Z."/>
            <person name="Huo F."/>
            <person name="Miao W."/>
            <person name="Ran C."/>
            <person name="Liu Y."/>
            <person name="Zhang J."/>
            <person name="Feng J."/>
            <person name="Wang M."/>
            <person name="Wang M."/>
            <person name="Wang L."/>
            <person name="Yao B."/>
        </authorList>
    </citation>
    <scope>NUCLEOTIDE SEQUENCE [LARGE SCALE GENOMIC DNA]</scope>
    <source>
        <strain evidence="3">Wuqing</strain>
    </source>
</reference>
<dbReference type="PANTHER" id="PTHR46428">
    <property type="entry name" value="KELCH DOMAIN-CONTAINING PROTEIN 10"/>
    <property type="match status" value="1"/>
</dbReference>
<dbReference type="Pfam" id="PF24681">
    <property type="entry name" value="Kelch_KLHDC2_KLHL20_DRC7"/>
    <property type="match status" value="1"/>
</dbReference>
<dbReference type="GO" id="GO:0032874">
    <property type="term" value="P:positive regulation of stress-activated MAPK cascade"/>
    <property type="evidence" value="ECO:0007669"/>
    <property type="project" value="TreeGrafter"/>
</dbReference>
<dbReference type="OMA" id="MMSNTIK"/>
<dbReference type="Proteomes" id="UP000031668">
    <property type="component" value="Unassembled WGS sequence"/>
</dbReference>
<organism evidence="3 4">
    <name type="scientific">Thelohanellus kitauei</name>
    <name type="common">Myxosporean</name>
    <dbReference type="NCBI Taxonomy" id="669202"/>
    <lineage>
        <taxon>Eukaryota</taxon>
        <taxon>Metazoa</taxon>
        <taxon>Cnidaria</taxon>
        <taxon>Myxozoa</taxon>
        <taxon>Myxosporea</taxon>
        <taxon>Bivalvulida</taxon>
        <taxon>Platysporina</taxon>
        <taxon>Myxobolidae</taxon>
        <taxon>Thelohanellus</taxon>
    </lineage>
</organism>
<dbReference type="PANTHER" id="PTHR46428:SF1">
    <property type="entry name" value="KELCH DOMAIN-CONTAINING PROTEIN 10"/>
    <property type="match status" value="1"/>
</dbReference>
<dbReference type="Gene3D" id="2.120.10.80">
    <property type="entry name" value="Kelch-type beta propeller"/>
    <property type="match status" value="2"/>
</dbReference>
<protein>
    <submittedName>
        <fullName evidence="3">Kelch domain-containing protein 10</fullName>
    </submittedName>
</protein>
<evidence type="ECO:0000256" key="1">
    <source>
        <dbReference type="ARBA" id="ARBA00022441"/>
    </source>
</evidence>
<dbReference type="SUPFAM" id="SSF117281">
    <property type="entry name" value="Kelch motif"/>
    <property type="match status" value="2"/>
</dbReference>
<accession>A0A0C2J9G7</accession>
<sequence>MMIPPNITNPGQLTQNDVPHPRTGHSLVTVHDSLILYGGFDYNTGLEYDDLWKYNYVGGIWKNYRKPQEMTNATIMSSICVVGDFIYIFGGSGFPLGDRMSNFLVSFNVKNQTWQKLPQLNNNDQNIPPVMYGSSMVHFNGSLYLFGGYDGYEFLNSMFKFCLETQEWSRVPQDGEIPPPDYRVFGTVFQNQYYCFGGIGSYDSKRFEDVKVFDFSTNTWIIKKATSKVGQYPCERIQESFSFSADYGYLTGGLSEYRYLDDIWKIDLRTLEWEKFEENLGAGRYYHATSIVDNDLLYSFGGVCQNVDVKNELKRFILRPLSLYRFALESLSQSIRIKGIHPCLPTSIQDELDFTLR</sequence>